<evidence type="ECO:0000256" key="2">
    <source>
        <dbReference type="SAM" id="MobiDB-lite"/>
    </source>
</evidence>
<feature type="compositionally biased region" description="Low complexity" evidence="2">
    <location>
        <begin position="253"/>
        <end position="265"/>
    </location>
</feature>
<evidence type="ECO:0000313" key="7">
    <source>
        <dbReference type="EMBL" id="CAF3811229.1"/>
    </source>
</evidence>
<comment type="caution">
    <text evidence="5">The sequence shown here is derived from an EMBL/GenBank/DDBJ whole genome shotgun (WGS) entry which is preliminary data.</text>
</comment>
<reference evidence="5" key="1">
    <citation type="submission" date="2021-02" db="EMBL/GenBank/DDBJ databases">
        <authorList>
            <person name="Nowell W R."/>
        </authorList>
    </citation>
    <scope>NUCLEOTIDE SEQUENCE</scope>
</reference>
<feature type="region of interest" description="Disordered" evidence="2">
    <location>
        <begin position="43"/>
        <end position="177"/>
    </location>
</feature>
<organism evidence="5 8">
    <name type="scientific">Rotaria socialis</name>
    <dbReference type="NCBI Taxonomy" id="392032"/>
    <lineage>
        <taxon>Eukaryota</taxon>
        <taxon>Metazoa</taxon>
        <taxon>Spiralia</taxon>
        <taxon>Gnathifera</taxon>
        <taxon>Rotifera</taxon>
        <taxon>Eurotatoria</taxon>
        <taxon>Bdelloidea</taxon>
        <taxon>Philodinida</taxon>
        <taxon>Philodinidae</taxon>
        <taxon>Rotaria</taxon>
    </lineage>
</organism>
<name>A0A817TDI8_9BILA</name>
<feature type="transmembrane region" description="Helical" evidence="3">
    <location>
        <begin position="6"/>
        <end position="27"/>
    </location>
</feature>
<feature type="compositionally biased region" description="Polar residues" evidence="2">
    <location>
        <begin position="124"/>
        <end position="133"/>
    </location>
</feature>
<proteinExistence type="predicted"/>
<keyword evidence="1" id="KW-0175">Coiled coil</keyword>
<dbReference type="EMBL" id="CAJNXB010003100">
    <property type="protein sequence ID" value="CAF3296057.1"/>
    <property type="molecule type" value="Genomic_DNA"/>
</dbReference>
<feature type="compositionally biased region" description="Basic and acidic residues" evidence="2">
    <location>
        <begin position="658"/>
        <end position="669"/>
    </location>
</feature>
<evidence type="ECO:0000313" key="6">
    <source>
        <dbReference type="EMBL" id="CAF3581820.1"/>
    </source>
</evidence>
<keyword evidence="3" id="KW-0472">Membrane</keyword>
<feature type="region of interest" description="Disordered" evidence="2">
    <location>
        <begin position="658"/>
        <end position="677"/>
    </location>
</feature>
<gene>
    <name evidence="5" type="ORF">FME351_LOCUS105</name>
    <name evidence="7" type="ORF">KIK155_LOCUS33005</name>
    <name evidence="6" type="ORF">LUA448_LOCUS29489</name>
    <name evidence="4" type="ORF">TIS948_LOCUS17920</name>
</gene>
<evidence type="ECO:0000313" key="5">
    <source>
        <dbReference type="EMBL" id="CAF3307624.1"/>
    </source>
</evidence>
<protein>
    <submittedName>
        <fullName evidence="5">Uncharacterized protein</fullName>
    </submittedName>
</protein>
<evidence type="ECO:0000256" key="3">
    <source>
        <dbReference type="SAM" id="Phobius"/>
    </source>
</evidence>
<dbReference type="Proteomes" id="UP000663865">
    <property type="component" value="Unassembled WGS sequence"/>
</dbReference>
<dbReference type="Proteomes" id="UP000663833">
    <property type="component" value="Unassembled WGS sequence"/>
</dbReference>
<dbReference type="Proteomes" id="UP000663869">
    <property type="component" value="Unassembled WGS sequence"/>
</dbReference>
<sequence>MDFWIVEYWSLAFTVIVSFLGGLTYFIQRQFLTEKSQILEVMNQQGRHSSVGSRRKNPRNANKRKQQATNSTSNSNDINEEEEEQKENSSELTLENDAQERQSVLEQPVQQTEEKQEKENIQKNSQIEQNVSPPTHVEDEQEPTTPVKQRNKMKPINKSPSVSSSRQEAFVPSKPQASVAPVKQAYLSPPIKNSSNHMNSSRDMYPKSNGNVSPSHNIYTYSAYNSLPPRFQQQILQKEAASAARRYRKRRGPLPSKKSSLPPGSAARSNEFIPSSFQEQQELEHEQQQIDDNQIELSMCIPQQPESLMINGYSSESDFLTDSPSTGRTNSLSPLLSTSAGSQSSLQRLDLVRSLATSHGLLDELISIFDTIAFSSEELQIILNKIATKHITDKHDLQRLIASAKHDKTFERILDDTYRSQAKILAIELQAEKSRVLELTQSNADLENTIRQFQQQQHQQPNNMAQYEQMILPYQIQFRRLADENAHLQHQLHAYSMLPATINELKQQQHILNEQLRQLTIRNSALENEAAESERASKRAAEIYKKADTQKQERIEQMIADINKYKKLDKELTNFRQKYNEIDKNLNEKINEVTHQRDKLRVHCNHLKEQVEQYEQLQIKYDKLIQSKSNNSTFQIQQEINKLKAKNDELRQRNWKTMEELNKSLHEQQDNQNTKSS</sequence>
<dbReference type="EMBL" id="CAJNYD010004219">
    <property type="protein sequence ID" value="CAF3581820.1"/>
    <property type="molecule type" value="Genomic_DNA"/>
</dbReference>
<dbReference type="EMBL" id="CAJNYU010000002">
    <property type="protein sequence ID" value="CAF3307624.1"/>
    <property type="molecule type" value="Genomic_DNA"/>
</dbReference>
<feature type="compositionally biased region" description="Polar residues" evidence="2">
    <location>
        <begin position="43"/>
        <end position="52"/>
    </location>
</feature>
<dbReference type="Proteomes" id="UP000663825">
    <property type="component" value="Unassembled WGS sequence"/>
</dbReference>
<evidence type="ECO:0000256" key="1">
    <source>
        <dbReference type="SAM" id="Coils"/>
    </source>
</evidence>
<keyword evidence="3" id="KW-1133">Transmembrane helix</keyword>
<evidence type="ECO:0000313" key="4">
    <source>
        <dbReference type="EMBL" id="CAF3296057.1"/>
    </source>
</evidence>
<dbReference type="AlphaFoldDB" id="A0A817TDI8"/>
<feature type="coiled-coil region" evidence="1">
    <location>
        <begin position="429"/>
        <end position="456"/>
    </location>
</feature>
<dbReference type="EMBL" id="CAJNYV010006225">
    <property type="protein sequence ID" value="CAF3811229.1"/>
    <property type="molecule type" value="Genomic_DNA"/>
</dbReference>
<feature type="compositionally biased region" description="Basic and acidic residues" evidence="2">
    <location>
        <begin position="112"/>
        <end position="121"/>
    </location>
</feature>
<evidence type="ECO:0000313" key="8">
    <source>
        <dbReference type="Proteomes" id="UP000663869"/>
    </source>
</evidence>
<feature type="region of interest" description="Disordered" evidence="2">
    <location>
        <begin position="236"/>
        <end position="270"/>
    </location>
</feature>
<feature type="compositionally biased region" description="Polar residues" evidence="2">
    <location>
        <begin position="158"/>
        <end position="167"/>
    </location>
</feature>
<keyword evidence="3" id="KW-0812">Transmembrane</keyword>
<accession>A0A817TDI8</accession>
<feature type="compositionally biased region" description="Basic residues" evidence="2">
    <location>
        <begin position="53"/>
        <end position="66"/>
    </location>
</feature>
<dbReference type="OrthoDB" id="5875463at2759"/>